<dbReference type="Gene3D" id="1.10.10.1150">
    <property type="entry name" value="Coenzyme PQQ synthesis protein D (PqqD)"/>
    <property type="match status" value="1"/>
</dbReference>
<gene>
    <name evidence="1" type="ORF">BN3087_830004</name>
</gene>
<dbReference type="InterPro" id="IPR041881">
    <property type="entry name" value="PqqD_sf"/>
</dbReference>
<protein>
    <recommendedName>
        <fullName evidence="2">Coenzyme PQQ synthesis protein D (PqqD)</fullName>
    </recommendedName>
</protein>
<dbReference type="NCBIfam" id="NF033536">
    <property type="entry name" value="lasso_PqqD_Bac"/>
    <property type="match status" value="1"/>
</dbReference>
<dbReference type="InterPro" id="IPR008792">
    <property type="entry name" value="PQQD"/>
</dbReference>
<evidence type="ECO:0008006" key="2">
    <source>
        <dbReference type="Google" id="ProtNLM"/>
    </source>
</evidence>
<evidence type="ECO:0000313" key="1">
    <source>
        <dbReference type="EMBL" id="CUV66443.1"/>
    </source>
</evidence>
<dbReference type="EMBL" id="FAXN01000088">
    <property type="protein sequence ID" value="CUV66443.1"/>
    <property type="molecule type" value="Genomic_DNA"/>
</dbReference>
<name>A0A0S4XQ54_9BACT</name>
<dbReference type="AlphaFoldDB" id="A0A0S4XQ54"/>
<reference evidence="1" key="1">
    <citation type="submission" date="2015-11" db="EMBL/GenBank/DDBJ databases">
        <authorList>
            <person name="Zhang Y."/>
            <person name="Guo Z."/>
        </authorList>
    </citation>
    <scope>NUCLEOTIDE SEQUENCE</scope>
    <source>
        <strain evidence="1">BN30871</strain>
    </source>
</reference>
<accession>A0A0S4XQ54</accession>
<sequence>MLTTDKIIIRSTDVMASEMEDDLVMMSMENNSYYGLNKIGRDVWELLESEQTIKTLCAKLMEKYDADLHTCQKDVLAFITKLEKAGLVTIV</sequence>
<proteinExistence type="predicted"/>
<dbReference type="Pfam" id="PF05402">
    <property type="entry name" value="PqqD"/>
    <property type="match status" value="1"/>
</dbReference>
<organism evidence="1">
    <name type="scientific">Sulfurovum sp. enrichment culture clone C5</name>
    <dbReference type="NCBI Taxonomy" id="497650"/>
    <lineage>
        <taxon>Bacteria</taxon>
        <taxon>Pseudomonadati</taxon>
        <taxon>Campylobacterota</taxon>
        <taxon>Epsilonproteobacteria</taxon>
        <taxon>Campylobacterales</taxon>
        <taxon>Sulfurovaceae</taxon>
        <taxon>Sulfurovum</taxon>
        <taxon>environmental samples</taxon>
    </lineage>
</organism>